<feature type="region of interest" description="Disordered" evidence="1">
    <location>
        <begin position="406"/>
        <end position="427"/>
    </location>
</feature>
<feature type="domain" description="PucR-like N-terminal" evidence="3">
    <location>
        <begin position="25"/>
        <end position="187"/>
    </location>
</feature>
<dbReference type="PANTHER" id="PTHR33744:SF1">
    <property type="entry name" value="DNA-BINDING TRANSCRIPTIONAL ACTIVATOR ADER"/>
    <property type="match status" value="1"/>
</dbReference>
<dbReference type="InterPro" id="IPR042070">
    <property type="entry name" value="PucR_C-HTH_sf"/>
</dbReference>
<keyword evidence="5" id="KW-1185">Reference proteome</keyword>
<evidence type="ECO:0000313" key="4">
    <source>
        <dbReference type="EMBL" id="MCP2274304.1"/>
    </source>
</evidence>
<dbReference type="Gene3D" id="1.10.10.2840">
    <property type="entry name" value="PucR C-terminal helix-turn-helix domain"/>
    <property type="match status" value="1"/>
</dbReference>
<protein>
    <submittedName>
        <fullName evidence="4">PucR C-terminal helix-turn-helix domain-containing protein</fullName>
    </submittedName>
</protein>
<evidence type="ECO:0000259" key="3">
    <source>
        <dbReference type="Pfam" id="PF25906"/>
    </source>
</evidence>
<dbReference type="RefSeq" id="WP_253891638.1">
    <property type="nucleotide sequence ID" value="NZ_BAAAVB010000011.1"/>
</dbReference>
<dbReference type="Pfam" id="PF13556">
    <property type="entry name" value="HTH_30"/>
    <property type="match status" value="1"/>
</dbReference>
<evidence type="ECO:0000313" key="5">
    <source>
        <dbReference type="Proteomes" id="UP001205185"/>
    </source>
</evidence>
<dbReference type="InterPro" id="IPR025736">
    <property type="entry name" value="PucR_C-HTH_dom"/>
</dbReference>
<organism evidence="4 5">
    <name type="scientific">Actinokineospora diospyrosa</name>
    <dbReference type="NCBI Taxonomy" id="103728"/>
    <lineage>
        <taxon>Bacteria</taxon>
        <taxon>Bacillati</taxon>
        <taxon>Actinomycetota</taxon>
        <taxon>Actinomycetes</taxon>
        <taxon>Pseudonocardiales</taxon>
        <taxon>Pseudonocardiaceae</taxon>
        <taxon>Actinokineospora</taxon>
    </lineage>
</organism>
<dbReference type="Pfam" id="PF25906">
    <property type="entry name" value="PucR-like_N"/>
    <property type="match status" value="1"/>
</dbReference>
<dbReference type="PANTHER" id="PTHR33744">
    <property type="entry name" value="CARBOHYDRATE DIACID REGULATOR"/>
    <property type="match status" value="1"/>
</dbReference>
<dbReference type="Proteomes" id="UP001205185">
    <property type="component" value="Unassembled WGS sequence"/>
</dbReference>
<gene>
    <name evidence="4" type="ORF">LV75_006838</name>
</gene>
<proteinExistence type="predicted"/>
<dbReference type="InterPro" id="IPR058663">
    <property type="entry name" value="PucR-like_N"/>
</dbReference>
<sequence>MADNGSGSPLRIPFDPLLSPNSDLWSQLPAGLAEVFRPGVPDLIEEIRTEINRAIPALAARGGVGKAVTGGIQQAVLRFLDRLADPAAAHDDRAELFRELALHDLRDGPILDVLQTAYRVGARVAWRRLAKVGEDAGVPTETLCVLAEAIFAYIDELSALSAEGHASARAAEIGAVERGRGHLLAAVLGPATSAKALARLAAAARWPLPAWVVAVALDPLDDPAELSTVDIQVLADLDGPRPCLVLAADDRHLLDRLTPGRRAAVGPAVPIGAAADSLRWARRTLALVLAGVLPAAPITCFDQHLSVLWLTQDPVLARDIADRALAPLARVEGRKRTALDETLLAWLRTRRGAAEIAQVLDVHPQTVRYRLRQLDRLFGDRLRDPDQRFDLEVALRVRAIGTIGATGAAGPSSAAGPAGSPACSPTR</sequence>
<evidence type="ECO:0000259" key="2">
    <source>
        <dbReference type="Pfam" id="PF13556"/>
    </source>
</evidence>
<accession>A0ABT1INQ6</accession>
<evidence type="ECO:0000256" key="1">
    <source>
        <dbReference type="SAM" id="MobiDB-lite"/>
    </source>
</evidence>
<reference evidence="4 5" key="1">
    <citation type="submission" date="2022-06" db="EMBL/GenBank/DDBJ databases">
        <title>Genomic Encyclopedia of Archaeal and Bacterial Type Strains, Phase II (KMG-II): from individual species to whole genera.</title>
        <authorList>
            <person name="Goeker M."/>
        </authorList>
    </citation>
    <scope>NUCLEOTIDE SEQUENCE [LARGE SCALE GENOMIC DNA]</scope>
    <source>
        <strain evidence="4 5">DSM 44255</strain>
    </source>
</reference>
<name>A0ABT1INQ6_9PSEU</name>
<feature type="domain" description="PucR C-terminal helix-turn-helix" evidence="2">
    <location>
        <begin position="341"/>
        <end position="397"/>
    </location>
</feature>
<dbReference type="EMBL" id="JAMTCO010000023">
    <property type="protein sequence ID" value="MCP2274304.1"/>
    <property type="molecule type" value="Genomic_DNA"/>
</dbReference>
<dbReference type="InterPro" id="IPR051448">
    <property type="entry name" value="CdaR-like_regulators"/>
</dbReference>
<comment type="caution">
    <text evidence="4">The sequence shown here is derived from an EMBL/GenBank/DDBJ whole genome shotgun (WGS) entry which is preliminary data.</text>
</comment>